<keyword evidence="2" id="KW-0645">Protease</keyword>
<evidence type="ECO:0000256" key="1">
    <source>
        <dbReference type="ARBA" id="ARBA00008683"/>
    </source>
</evidence>
<dbReference type="PANTHER" id="PTHR33209:SF1">
    <property type="entry name" value="PEPTIDASE S49 DOMAIN-CONTAINING PROTEIN"/>
    <property type="match status" value="1"/>
</dbReference>
<evidence type="ECO:0000256" key="3">
    <source>
        <dbReference type="ARBA" id="ARBA00022801"/>
    </source>
</evidence>
<comment type="caution">
    <text evidence="6">The sequence shown here is derived from an EMBL/GenBank/DDBJ whole genome shotgun (WGS) entry which is preliminary data.</text>
</comment>
<dbReference type="InterPro" id="IPR029045">
    <property type="entry name" value="ClpP/crotonase-like_dom_sf"/>
</dbReference>
<dbReference type="Pfam" id="PF01343">
    <property type="entry name" value="Peptidase_S49"/>
    <property type="match status" value="1"/>
</dbReference>
<dbReference type="SUPFAM" id="SSF52096">
    <property type="entry name" value="ClpP/crotonase"/>
    <property type="match status" value="1"/>
</dbReference>
<dbReference type="InterPro" id="IPR033855">
    <property type="entry name" value="Protein_C"/>
</dbReference>
<gene>
    <name evidence="6" type="ORF">GXW78_07610</name>
</gene>
<evidence type="ECO:0000313" key="6">
    <source>
        <dbReference type="EMBL" id="MBR0649521.1"/>
    </source>
</evidence>
<name>A0ABS5EES9_9PROT</name>
<keyword evidence="7" id="KW-1185">Reference proteome</keyword>
<dbReference type="InterPro" id="IPR002142">
    <property type="entry name" value="Peptidase_S49"/>
</dbReference>
<evidence type="ECO:0000256" key="4">
    <source>
        <dbReference type="ARBA" id="ARBA00022825"/>
    </source>
</evidence>
<sequence length="301" mass="31726">MSHIRFAQLASRIFNAPLLLRPDKAEVAIAAVAERLGLTSITRADGIALAPGVAARQAIENDPWLAAPGSDPDRRGYDILAGVAVIEVHGTLVQRLYSLRPYSGMTGYDGVRQNLFTALADPQVRAIALDLDSPGGEVAGCFDLVDTLRALRGRGKPIWGICAEGAYSAAYAIASACDRITVPRTGGAGSVGVITMLADFSRHLNAEGISVHFVHYGARKAEEGRSRFEGVTPDLLKRVQAEIDIVGELFVETVAANRNLTPASVRGQQAACFMGAEAVSVGLADSVMAPDAAFRSLLASL</sequence>
<dbReference type="CDD" id="cd07022">
    <property type="entry name" value="S49_Sppa_36K_type"/>
    <property type="match status" value="1"/>
</dbReference>
<feature type="domain" description="Peptidase S49" evidence="5">
    <location>
        <begin position="152"/>
        <end position="296"/>
    </location>
</feature>
<evidence type="ECO:0000259" key="5">
    <source>
        <dbReference type="Pfam" id="PF01343"/>
    </source>
</evidence>
<dbReference type="Gene3D" id="3.90.226.10">
    <property type="entry name" value="2-enoyl-CoA Hydratase, Chain A, domain 1"/>
    <property type="match status" value="1"/>
</dbReference>
<comment type="similarity">
    <text evidence="1">Belongs to the peptidase S49 family.</text>
</comment>
<dbReference type="PANTHER" id="PTHR33209">
    <property type="entry name" value="PROTEASE 4"/>
    <property type="match status" value="1"/>
</dbReference>
<dbReference type="EMBL" id="JAAEDI010000006">
    <property type="protein sequence ID" value="MBR0649521.1"/>
    <property type="molecule type" value="Genomic_DNA"/>
</dbReference>
<protein>
    <submittedName>
        <fullName evidence="6">S49 family peptidase</fullName>
    </submittedName>
</protein>
<dbReference type="Proteomes" id="UP000698752">
    <property type="component" value="Unassembled WGS sequence"/>
</dbReference>
<proteinExistence type="inferred from homology"/>
<organism evidence="6 7">
    <name type="scientific">Neoroseomonas terrae</name>
    <dbReference type="NCBI Taxonomy" id="424799"/>
    <lineage>
        <taxon>Bacteria</taxon>
        <taxon>Pseudomonadati</taxon>
        <taxon>Pseudomonadota</taxon>
        <taxon>Alphaproteobacteria</taxon>
        <taxon>Acetobacterales</taxon>
        <taxon>Acetobacteraceae</taxon>
        <taxon>Neoroseomonas</taxon>
    </lineage>
</organism>
<keyword evidence="4" id="KW-0720">Serine protease</keyword>
<keyword evidence="3" id="KW-0378">Hydrolase</keyword>
<reference evidence="7" key="1">
    <citation type="journal article" date="2021" name="Syst. Appl. Microbiol.">
        <title>Roseomonas hellenica sp. nov., isolated from roots of wild-growing Alkanna tinctoria.</title>
        <authorList>
            <person name="Rat A."/>
            <person name="Naranjo H.D."/>
            <person name="Lebbe L."/>
            <person name="Cnockaert M."/>
            <person name="Krigas N."/>
            <person name="Grigoriadou K."/>
            <person name="Maloupa E."/>
            <person name="Willems A."/>
        </authorList>
    </citation>
    <scope>NUCLEOTIDE SEQUENCE [LARGE SCALE GENOMIC DNA]</scope>
    <source>
        <strain evidence="7">LMG 31159</strain>
    </source>
</reference>
<dbReference type="RefSeq" id="WP_211867538.1">
    <property type="nucleotide sequence ID" value="NZ_JAAEDI010000006.1"/>
</dbReference>
<evidence type="ECO:0000313" key="7">
    <source>
        <dbReference type="Proteomes" id="UP000698752"/>
    </source>
</evidence>
<accession>A0ABS5EES9</accession>
<evidence type="ECO:0000256" key="2">
    <source>
        <dbReference type="ARBA" id="ARBA00022670"/>
    </source>
</evidence>